<proteinExistence type="predicted"/>
<dbReference type="GeneID" id="13996976"/>
<protein>
    <submittedName>
        <fullName evidence="2">Uncharacterized protein</fullName>
    </submittedName>
</protein>
<keyword evidence="3" id="KW-1185">Reference proteome</keyword>
<dbReference type="KEGG" id="vg:13996976"/>
<feature type="compositionally biased region" description="Basic and acidic residues" evidence="1">
    <location>
        <begin position="18"/>
        <end position="30"/>
    </location>
</feature>
<organism evidence="2 3">
    <name type="scientific">Streptomyces phage R4</name>
    <dbReference type="NCBI Taxonomy" id="10732"/>
    <lineage>
        <taxon>Viruses</taxon>
        <taxon>Duplodnaviria</taxon>
        <taxon>Heunggongvirae</taxon>
        <taxon>Uroviricota</taxon>
        <taxon>Caudoviricetes</taxon>
        <taxon>Arquatrovirinae</taxon>
        <taxon>Arequatrovirus</taxon>
        <taxon>Arequatrovirus R4</taxon>
    </lineage>
</organism>
<evidence type="ECO:0000313" key="2">
    <source>
        <dbReference type="EMBL" id="AFU62122.1"/>
    </source>
</evidence>
<dbReference type="EMBL" id="JX182370">
    <property type="protein sequence ID" value="AFU62122.1"/>
    <property type="molecule type" value="Genomic_DNA"/>
</dbReference>
<sequence>MQVCRNTLRGVGVGWRSPPDDGSHEQRSTQ</sequence>
<evidence type="ECO:0000256" key="1">
    <source>
        <dbReference type="SAM" id="MobiDB-lite"/>
    </source>
</evidence>
<dbReference type="RefSeq" id="YP_006990183.1">
    <property type="nucleotide sequence ID" value="NC_019414.1"/>
</dbReference>
<name>K4I010_9CAUD</name>
<feature type="region of interest" description="Disordered" evidence="1">
    <location>
        <begin position="1"/>
        <end position="30"/>
    </location>
</feature>
<evidence type="ECO:0000313" key="3">
    <source>
        <dbReference type="Proteomes" id="UP000008041"/>
    </source>
</evidence>
<gene>
    <name evidence="2" type="ORF">R4_67.1</name>
</gene>
<dbReference type="Proteomes" id="UP000008041">
    <property type="component" value="Segment"/>
</dbReference>
<reference evidence="2 3" key="1">
    <citation type="submission" date="2012-06" db="EMBL/GenBank/DDBJ databases">
        <authorList>
            <person name="Smith M.C.M."/>
            <person name="Hendrix R."/>
            <person name="Hatfull G.F."/>
        </authorList>
    </citation>
    <scope>NUCLEOTIDE SEQUENCE [LARGE SCALE GENOMIC DNA]</scope>
</reference>
<accession>K4I010</accession>